<dbReference type="EMBL" id="GBRH01229120">
    <property type="protein sequence ID" value="JAD68775.1"/>
    <property type="molecule type" value="Transcribed_RNA"/>
</dbReference>
<keyword evidence="1" id="KW-0472">Membrane</keyword>
<organism evidence="2">
    <name type="scientific">Arundo donax</name>
    <name type="common">Giant reed</name>
    <name type="synonym">Donax arundinaceus</name>
    <dbReference type="NCBI Taxonomy" id="35708"/>
    <lineage>
        <taxon>Eukaryota</taxon>
        <taxon>Viridiplantae</taxon>
        <taxon>Streptophyta</taxon>
        <taxon>Embryophyta</taxon>
        <taxon>Tracheophyta</taxon>
        <taxon>Spermatophyta</taxon>
        <taxon>Magnoliopsida</taxon>
        <taxon>Liliopsida</taxon>
        <taxon>Poales</taxon>
        <taxon>Poaceae</taxon>
        <taxon>PACMAD clade</taxon>
        <taxon>Arundinoideae</taxon>
        <taxon>Arundineae</taxon>
        <taxon>Arundo</taxon>
    </lineage>
</organism>
<sequence>MVTNTRTVLRGRQPSCLPCEFCGAAWLVACSRLASAKKERTASTPVLARLASWSNGREPNPTARQEQVGAAGSNAKTCSLPAVVPGMMDSTAHGIRFLGHRHLLSWIRNSVTAEVEGRGPYHTSGFTETTGNYLKIVIFEIISLARIYNRLIFRIYVLIVFLIFS</sequence>
<reference evidence="2" key="2">
    <citation type="journal article" date="2015" name="Data Brief">
        <title>Shoot transcriptome of the giant reed, Arundo donax.</title>
        <authorList>
            <person name="Barrero R.A."/>
            <person name="Guerrero F.D."/>
            <person name="Moolhuijzen P."/>
            <person name="Goolsby J.A."/>
            <person name="Tidwell J."/>
            <person name="Bellgard S.E."/>
            <person name="Bellgard M.I."/>
        </authorList>
    </citation>
    <scope>NUCLEOTIDE SEQUENCE</scope>
    <source>
        <tissue evidence="2">Shoot tissue taken approximately 20 cm above the soil surface</tissue>
    </source>
</reference>
<feature type="transmembrane region" description="Helical" evidence="1">
    <location>
        <begin position="147"/>
        <end position="164"/>
    </location>
</feature>
<protein>
    <submittedName>
        <fullName evidence="2">Uncharacterized protein</fullName>
    </submittedName>
</protein>
<name>A0A0A9C5U3_ARUDO</name>
<proteinExistence type="predicted"/>
<evidence type="ECO:0000313" key="2">
    <source>
        <dbReference type="EMBL" id="JAD68775.1"/>
    </source>
</evidence>
<reference evidence="2" key="1">
    <citation type="submission" date="2014-09" db="EMBL/GenBank/DDBJ databases">
        <authorList>
            <person name="Magalhaes I.L.F."/>
            <person name="Oliveira U."/>
            <person name="Santos F.R."/>
            <person name="Vidigal T.H.D.A."/>
            <person name="Brescovit A.D."/>
            <person name="Santos A.J."/>
        </authorList>
    </citation>
    <scope>NUCLEOTIDE SEQUENCE</scope>
    <source>
        <tissue evidence="2">Shoot tissue taken approximately 20 cm above the soil surface</tissue>
    </source>
</reference>
<keyword evidence="1" id="KW-1133">Transmembrane helix</keyword>
<dbReference type="AlphaFoldDB" id="A0A0A9C5U3"/>
<keyword evidence="1" id="KW-0812">Transmembrane</keyword>
<evidence type="ECO:0000256" key="1">
    <source>
        <dbReference type="SAM" id="Phobius"/>
    </source>
</evidence>
<accession>A0A0A9C5U3</accession>